<dbReference type="PANTHER" id="PTHR46696:SF1">
    <property type="entry name" value="CYTOCHROME P450 YJIB-RELATED"/>
    <property type="match status" value="1"/>
</dbReference>
<evidence type="ECO:0000256" key="3">
    <source>
        <dbReference type="ARBA" id="ARBA00022723"/>
    </source>
</evidence>
<protein>
    <submittedName>
        <fullName evidence="8">Cytochrome P450</fullName>
    </submittedName>
</protein>
<dbReference type="GO" id="GO:0005506">
    <property type="term" value="F:iron ion binding"/>
    <property type="evidence" value="ECO:0007669"/>
    <property type="project" value="InterPro"/>
</dbReference>
<reference evidence="8 9" key="1">
    <citation type="submission" date="2015-06" db="EMBL/GenBank/DDBJ databases">
        <authorList>
            <person name="Ju K.-S."/>
            <person name="Doroghazi J.R."/>
            <person name="Metcalf W.W."/>
        </authorList>
    </citation>
    <scope>NUCLEOTIDE SEQUENCE [LARGE SCALE GENOMIC DNA]</scope>
    <source>
        <strain evidence="8 9">NRRL 3414</strain>
    </source>
</reference>
<dbReference type="PANTHER" id="PTHR46696">
    <property type="entry name" value="P450, PUTATIVE (EUROFUNG)-RELATED"/>
    <property type="match status" value="1"/>
</dbReference>
<accession>A0A0J8CBF9</accession>
<dbReference type="PRINTS" id="PR00385">
    <property type="entry name" value="P450"/>
</dbReference>
<organism evidence="8 9">
    <name type="scientific">Streptomyces viridochromogenes</name>
    <dbReference type="NCBI Taxonomy" id="1938"/>
    <lineage>
        <taxon>Bacteria</taxon>
        <taxon>Bacillati</taxon>
        <taxon>Actinomycetota</taxon>
        <taxon>Actinomycetes</taxon>
        <taxon>Kitasatosporales</taxon>
        <taxon>Streptomycetaceae</taxon>
        <taxon>Streptomyces</taxon>
    </lineage>
</organism>
<dbReference type="RefSeq" id="WP_048580968.1">
    <property type="nucleotide sequence ID" value="NZ_LFNT01000009.1"/>
</dbReference>
<keyword evidence="2 7" id="KW-0349">Heme</keyword>
<dbReference type="Proteomes" id="UP000037432">
    <property type="component" value="Unassembled WGS sequence"/>
</dbReference>
<dbReference type="InterPro" id="IPR017972">
    <property type="entry name" value="Cyt_P450_CS"/>
</dbReference>
<dbReference type="SUPFAM" id="SSF48264">
    <property type="entry name" value="Cytochrome P450"/>
    <property type="match status" value="1"/>
</dbReference>
<dbReference type="PROSITE" id="PS00086">
    <property type="entry name" value="CYTOCHROME_P450"/>
    <property type="match status" value="1"/>
</dbReference>
<dbReference type="InterPro" id="IPR002397">
    <property type="entry name" value="Cyt_P450_B"/>
</dbReference>
<dbReference type="Gene3D" id="1.10.630.10">
    <property type="entry name" value="Cytochrome P450"/>
    <property type="match status" value="1"/>
</dbReference>
<evidence type="ECO:0000313" key="8">
    <source>
        <dbReference type="EMBL" id="KMS75180.1"/>
    </source>
</evidence>
<proteinExistence type="inferred from homology"/>
<dbReference type="AlphaFoldDB" id="A0A0J8CBF9"/>
<dbReference type="PRINTS" id="PR00359">
    <property type="entry name" value="BP450"/>
</dbReference>
<dbReference type="GO" id="GO:0020037">
    <property type="term" value="F:heme binding"/>
    <property type="evidence" value="ECO:0007669"/>
    <property type="project" value="InterPro"/>
</dbReference>
<evidence type="ECO:0000256" key="5">
    <source>
        <dbReference type="ARBA" id="ARBA00023004"/>
    </source>
</evidence>
<evidence type="ECO:0000256" key="7">
    <source>
        <dbReference type="RuleBase" id="RU000461"/>
    </source>
</evidence>
<dbReference type="InterPro" id="IPR036396">
    <property type="entry name" value="Cyt_P450_sf"/>
</dbReference>
<dbReference type="PATRIC" id="fig|1938.3.peg.2210"/>
<keyword evidence="5 7" id="KW-0408">Iron</keyword>
<evidence type="ECO:0000256" key="6">
    <source>
        <dbReference type="ARBA" id="ARBA00023033"/>
    </source>
</evidence>
<dbReference type="EMBL" id="LFNT01000009">
    <property type="protein sequence ID" value="KMS75180.1"/>
    <property type="molecule type" value="Genomic_DNA"/>
</dbReference>
<sequence length="400" mass="44895">MPVTQPVTYPFTAEKLDLSPLYSALRKEQPLSRVQLPYGEPAWLATRYADARFVLSDPRFSRNESLRRDEPRMRPFPTPPDALMIMDPPEHSRLRRLAAKAFTVKRVEDWRPRIERIAADLADRMLAKGAPADLVTDFALPLPISVISALLGVPFEDREKFQVWAEAFISTTKYTAEEAAEHRASLTAHMTGLIAEHREHPRDDLIGDLVAARDEDDRLSEEELLTMLSGLLVGGFETTATQISDFVYLLLTHPEQHAALRADLDRIPQAVEELLRFVPLTTGTAFARYALEDVEVGGVTVRAGEPVVVALHSANRDESVFTCPHQLDLERREAPHLAFGHGAHHCLGSPLARVELQVALRTLLTRFPGLRFHESEADVVWKSGVLTRGPERLPLAWDHD</sequence>
<comment type="similarity">
    <text evidence="1 7">Belongs to the cytochrome P450 family.</text>
</comment>
<keyword evidence="4 7" id="KW-0560">Oxidoreductase</keyword>
<dbReference type="CDD" id="cd11031">
    <property type="entry name" value="Cyp158A-like"/>
    <property type="match status" value="1"/>
</dbReference>
<keyword evidence="3 7" id="KW-0479">Metal-binding</keyword>
<dbReference type="Pfam" id="PF00067">
    <property type="entry name" value="p450"/>
    <property type="match status" value="1"/>
</dbReference>
<evidence type="ECO:0000313" key="9">
    <source>
        <dbReference type="Proteomes" id="UP000037432"/>
    </source>
</evidence>
<dbReference type="GO" id="GO:0016705">
    <property type="term" value="F:oxidoreductase activity, acting on paired donors, with incorporation or reduction of molecular oxygen"/>
    <property type="evidence" value="ECO:0007669"/>
    <property type="project" value="InterPro"/>
</dbReference>
<dbReference type="GO" id="GO:0004497">
    <property type="term" value="F:monooxygenase activity"/>
    <property type="evidence" value="ECO:0007669"/>
    <property type="project" value="UniProtKB-KW"/>
</dbReference>
<gene>
    <name evidence="8" type="ORF">ACM01_11090</name>
</gene>
<dbReference type="OrthoDB" id="3218463at2"/>
<dbReference type="InterPro" id="IPR001128">
    <property type="entry name" value="Cyt_P450"/>
</dbReference>
<name>A0A0J8CBF9_STRVR</name>
<evidence type="ECO:0000256" key="2">
    <source>
        <dbReference type="ARBA" id="ARBA00022617"/>
    </source>
</evidence>
<evidence type="ECO:0000256" key="1">
    <source>
        <dbReference type="ARBA" id="ARBA00010617"/>
    </source>
</evidence>
<comment type="caution">
    <text evidence="8">The sequence shown here is derived from an EMBL/GenBank/DDBJ whole genome shotgun (WGS) entry which is preliminary data.</text>
</comment>
<keyword evidence="6 7" id="KW-0503">Monooxygenase</keyword>
<dbReference type="FunFam" id="1.10.630.10:FF:000018">
    <property type="entry name" value="Cytochrome P450 monooxygenase"/>
    <property type="match status" value="1"/>
</dbReference>
<evidence type="ECO:0000256" key="4">
    <source>
        <dbReference type="ARBA" id="ARBA00023002"/>
    </source>
</evidence>